<dbReference type="Proteomes" id="UP000228380">
    <property type="component" value="Chromosome 3"/>
</dbReference>
<dbReference type="RefSeq" id="XP_038980581.1">
    <property type="nucleotide sequence ID" value="XM_039124653.1"/>
</dbReference>
<name>A0A8B9A1V1_PHODC</name>
<evidence type="ECO:0000313" key="4">
    <source>
        <dbReference type="RefSeq" id="XP_038980581.1"/>
    </source>
</evidence>
<feature type="region of interest" description="Disordered" evidence="1">
    <location>
        <begin position="174"/>
        <end position="216"/>
    </location>
</feature>
<dbReference type="AlphaFoldDB" id="A0A8B9A1V1"/>
<dbReference type="InterPro" id="IPR059024">
    <property type="entry name" value="SYNRG_C"/>
</dbReference>
<dbReference type="PANTHER" id="PTHR35701">
    <property type="entry name" value="OS11G0148400 PROTEIN"/>
    <property type="match status" value="1"/>
</dbReference>
<feature type="domain" description="Synergin gamma C-terminal" evidence="2">
    <location>
        <begin position="607"/>
        <end position="796"/>
    </location>
</feature>
<protein>
    <submittedName>
        <fullName evidence="4">Uncharacterized protein LOC103708018 isoform X1</fullName>
    </submittedName>
</protein>
<dbReference type="PANTHER" id="PTHR35701:SF1">
    <property type="entry name" value="OS11G0148400 PROTEIN"/>
    <property type="match status" value="1"/>
</dbReference>
<sequence>MPELLFFGDDGDDGFGDFKVAASSSSSSFAAPSPALPSLFPDPAPPPLPEDDDWGDFVVGSPGSHASSQNPPLPFDRFPDAAPIAAPQDAADAGKAWEKVRGAIPLSIFGEEDVEEPDTLDPPTLFGSGFSSSSLKSPAKNEIGSGADVGLKDLIANLYGQAGTVGGVGYEEAKVGSDPVDGDDGFDESSWEFKDASSPDSEVKKEEKDSEISGLDKKAAANGNGIEVVDNGSGDHWRTTGLLSVNNGEQDLSHIFSQHDGFTNGWNFDSGAVPYMDSSSDAYEQTKDVENGNGLLHNLENNEEDRWEVQDAFSRSKVETAVSGQQKNSDAEAELLATNNGTQGTILWENNIGDWPATAYTNGHKKDDNGFLCDPSYVGNEIKDSSYNSIVGFDDSILKLYKKADLENDQLPQNPRENVQSSSECLHSVSTNGNDDFDEIDWEFQKATETIVSDQNSSVQTDQLNSAELTHNIFLDLYHRLEAAALFLAVHALDDLKKAQKVAALSGDQAKAMTINGEIQEAYKKLGEAIVVEDAYIKKHPSKDVCVSQLIKVIGEPRFKALEQEYRLSEKILSVCTLPFLAEKDLGSAVKLFEHSNSILHILQLASREEQHAYISVWSSMALVCAQELQHGAMIWAESLGANVCQQILSQGNQYFLALGEIYRASEILRASMKYYKPWFLTNQGVSCKVQACLEKCAEAWITCGLEKALKSISSATGEHAEVAKALLESIKFFRNLDEFPLRNNMLGHDRIICMISLLPMSLLQDMKTVVWAGEHYCVKLVNFWANRISPDPPQLPHIHVS</sequence>
<dbReference type="OrthoDB" id="765227at2759"/>
<dbReference type="Pfam" id="PF25999">
    <property type="entry name" value="SYNRG_C"/>
    <property type="match status" value="1"/>
</dbReference>
<evidence type="ECO:0000256" key="1">
    <source>
        <dbReference type="SAM" id="MobiDB-lite"/>
    </source>
</evidence>
<reference evidence="3" key="1">
    <citation type="journal article" date="2019" name="Nat. Commun.">
        <title>Genome-wide association mapping of date palm fruit traits.</title>
        <authorList>
            <person name="Hazzouri K.M."/>
            <person name="Gros-Balthazard M."/>
            <person name="Flowers J.M."/>
            <person name="Copetti D."/>
            <person name="Lemansour A."/>
            <person name="Lebrun M."/>
            <person name="Masmoudi K."/>
            <person name="Ferrand S."/>
            <person name="Dhar M.I."/>
            <person name="Fresquez Z.A."/>
            <person name="Rosas U."/>
            <person name="Zhang J."/>
            <person name="Talag J."/>
            <person name="Lee S."/>
            <person name="Kudrna D."/>
            <person name="Powell R.F."/>
            <person name="Leitch I.J."/>
            <person name="Krueger R.R."/>
            <person name="Wing R.A."/>
            <person name="Amiri K.M.A."/>
            <person name="Purugganan M.D."/>
        </authorList>
    </citation>
    <scope>NUCLEOTIDE SEQUENCE [LARGE SCALE GENOMIC DNA]</scope>
    <source>
        <strain evidence="3">cv. Khalas</strain>
    </source>
</reference>
<proteinExistence type="predicted"/>
<dbReference type="GeneID" id="103708018"/>
<gene>
    <name evidence="4" type="primary">LOC103708018</name>
</gene>
<evidence type="ECO:0000313" key="3">
    <source>
        <dbReference type="Proteomes" id="UP000228380"/>
    </source>
</evidence>
<reference evidence="4" key="2">
    <citation type="submission" date="2025-08" db="UniProtKB">
        <authorList>
            <consortium name="RefSeq"/>
        </authorList>
    </citation>
    <scope>IDENTIFICATION</scope>
    <source>
        <tissue evidence="4">Young leaves</tissue>
    </source>
</reference>
<feature type="compositionally biased region" description="Acidic residues" evidence="1">
    <location>
        <begin position="180"/>
        <end position="190"/>
    </location>
</feature>
<keyword evidence="3" id="KW-1185">Reference proteome</keyword>
<evidence type="ECO:0000259" key="2">
    <source>
        <dbReference type="Pfam" id="PF25999"/>
    </source>
</evidence>
<feature type="region of interest" description="Disordered" evidence="1">
    <location>
        <begin position="25"/>
        <end position="81"/>
    </location>
</feature>
<feature type="compositionally biased region" description="Basic and acidic residues" evidence="1">
    <location>
        <begin position="191"/>
        <end position="216"/>
    </location>
</feature>
<feature type="compositionally biased region" description="Low complexity" evidence="1">
    <location>
        <begin position="25"/>
        <end position="39"/>
    </location>
</feature>
<accession>A0A8B9A1V1</accession>
<organism evidence="3 4">
    <name type="scientific">Phoenix dactylifera</name>
    <name type="common">Date palm</name>
    <dbReference type="NCBI Taxonomy" id="42345"/>
    <lineage>
        <taxon>Eukaryota</taxon>
        <taxon>Viridiplantae</taxon>
        <taxon>Streptophyta</taxon>
        <taxon>Embryophyta</taxon>
        <taxon>Tracheophyta</taxon>
        <taxon>Spermatophyta</taxon>
        <taxon>Magnoliopsida</taxon>
        <taxon>Liliopsida</taxon>
        <taxon>Arecaceae</taxon>
        <taxon>Coryphoideae</taxon>
        <taxon>Phoeniceae</taxon>
        <taxon>Phoenix</taxon>
    </lineage>
</organism>